<accession>A0AAE0FWW2</accession>
<sequence length="304" mass="32658">MVQLEEMQRAALNTCCVPLQHTDASITQIALTNVFPPRLVATGYTKGIKGWQGFEAEGGGPTGFRPMLDFSPEAKQVRITLVAIHGPFLIAADNAAYGTLTIFETKNWTELIKLQVSERDGPEEGTVDLSVAASVASMVFDGTYIAVGTNQGEIKVWKQPRQGVPFTRLLTLRVDKLPVSTLLMSEGLVCGFSASKQTLVVWRLEDGKLQHAWTADQVSGGRPLVHACMKGNVVASLHQHPTPEAAAATAEENATHPTVQLVSPSAGFQGGSSCCPVAVVNRQQGNAERRCECMLDQTVPHLLA</sequence>
<dbReference type="InterPro" id="IPR015943">
    <property type="entry name" value="WD40/YVTN_repeat-like_dom_sf"/>
</dbReference>
<name>A0AAE0FWW2_9CHLO</name>
<protein>
    <submittedName>
        <fullName evidence="1">Uncharacterized protein</fullName>
    </submittedName>
</protein>
<dbReference type="Gene3D" id="2.130.10.10">
    <property type="entry name" value="YVTN repeat-like/Quinoprotein amine dehydrogenase"/>
    <property type="match status" value="1"/>
</dbReference>
<dbReference type="EMBL" id="LGRX02012840">
    <property type="protein sequence ID" value="KAK3266766.1"/>
    <property type="molecule type" value="Genomic_DNA"/>
</dbReference>
<organism evidence="1 2">
    <name type="scientific">Cymbomonas tetramitiformis</name>
    <dbReference type="NCBI Taxonomy" id="36881"/>
    <lineage>
        <taxon>Eukaryota</taxon>
        <taxon>Viridiplantae</taxon>
        <taxon>Chlorophyta</taxon>
        <taxon>Pyramimonadophyceae</taxon>
        <taxon>Pyramimonadales</taxon>
        <taxon>Pyramimonadaceae</taxon>
        <taxon>Cymbomonas</taxon>
    </lineage>
</organism>
<reference evidence="1 2" key="1">
    <citation type="journal article" date="2015" name="Genome Biol. Evol.">
        <title>Comparative Genomics of a Bacterivorous Green Alga Reveals Evolutionary Causalities and Consequences of Phago-Mixotrophic Mode of Nutrition.</title>
        <authorList>
            <person name="Burns J.A."/>
            <person name="Paasch A."/>
            <person name="Narechania A."/>
            <person name="Kim E."/>
        </authorList>
    </citation>
    <scope>NUCLEOTIDE SEQUENCE [LARGE SCALE GENOMIC DNA]</scope>
    <source>
        <strain evidence="1 2">PLY_AMNH</strain>
    </source>
</reference>
<dbReference type="Proteomes" id="UP001190700">
    <property type="component" value="Unassembled WGS sequence"/>
</dbReference>
<evidence type="ECO:0000313" key="2">
    <source>
        <dbReference type="Proteomes" id="UP001190700"/>
    </source>
</evidence>
<gene>
    <name evidence="1" type="ORF">CYMTET_24634</name>
</gene>
<evidence type="ECO:0000313" key="1">
    <source>
        <dbReference type="EMBL" id="KAK3266766.1"/>
    </source>
</evidence>
<proteinExistence type="predicted"/>
<keyword evidence="2" id="KW-1185">Reference proteome</keyword>
<comment type="caution">
    <text evidence="1">The sequence shown here is derived from an EMBL/GenBank/DDBJ whole genome shotgun (WGS) entry which is preliminary data.</text>
</comment>
<feature type="non-terminal residue" evidence="1">
    <location>
        <position position="304"/>
    </location>
</feature>
<dbReference type="AlphaFoldDB" id="A0AAE0FWW2"/>
<dbReference type="SUPFAM" id="SSF50978">
    <property type="entry name" value="WD40 repeat-like"/>
    <property type="match status" value="1"/>
</dbReference>
<dbReference type="InterPro" id="IPR036322">
    <property type="entry name" value="WD40_repeat_dom_sf"/>
</dbReference>